<dbReference type="Gene3D" id="3.40.50.720">
    <property type="entry name" value="NAD(P)-binding Rossmann-like Domain"/>
    <property type="match status" value="1"/>
</dbReference>
<feature type="domain" description="NAD-dependent epimerase/dehydratase" evidence="1">
    <location>
        <begin position="4"/>
        <end position="220"/>
    </location>
</feature>
<sequence length="314" mass="34052">MSHIAVTGANGFVGRAVVRALLASGHQVTAFVRRAVENPDVVRECIMDSVESASWPADVVPDAVIHLAARVHVMRENTGDPLAAFRDANVAGALQVAEAAHCAGTRRLVFVSSIKAVGEADSGRPLREDDPPQPQDPYGISKLEAERALTRFGEETGLEVVIVRPPLVYGPEVRANFLHLTAAVAKGIPLPLGTITARRSLVYNENLADALVLCATDARAAGECFHVTDGADMTVAELARALGYHLHTKARLLPVPESWLRVLGKLTRRSPQVERLIGELRVDSSHIHKVLQWQPRYTVDEGLAATAKWYRSTH</sequence>
<dbReference type="Proteomes" id="UP001302652">
    <property type="component" value="Chromosome 1"/>
</dbReference>
<proteinExistence type="predicted"/>
<name>A0ABZ0ERH1_9BURK</name>
<accession>A0ABZ0ERH1</accession>
<dbReference type="PANTHER" id="PTHR43245">
    <property type="entry name" value="BIFUNCTIONAL POLYMYXIN RESISTANCE PROTEIN ARNA"/>
    <property type="match status" value="1"/>
</dbReference>
<dbReference type="RefSeq" id="WP_317020939.1">
    <property type="nucleotide sequence ID" value="NZ_CP136513.1"/>
</dbReference>
<dbReference type="SUPFAM" id="SSF51735">
    <property type="entry name" value="NAD(P)-binding Rossmann-fold domains"/>
    <property type="match status" value="1"/>
</dbReference>
<protein>
    <submittedName>
        <fullName evidence="2">SDR family oxidoreductase</fullName>
    </submittedName>
</protein>
<dbReference type="InterPro" id="IPR036291">
    <property type="entry name" value="NAD(P)-bd_dom_sf"/>
</dbReference>
<dbReference type="PANTHER" id="PTHR43245:SF58">
    <property type="entry name" value="BLL5923 PROTEIN"/>
    <property type="match status" value="1"/>
</dbReference>
<keyword evidence="3" id="KW-1185">Reference proteome</keyword>
<evidence type="ECO:0000313" key="2">
    <source>
        <dbReference type="EMBL" id="WOD18683.1"/>
    </source>
</evidence>
<dbReference type="InterPro" id="IPR050177">
    <property type="entry name" value="Lipid_A_modif_metabolic_enz"/>
</dbReference>
<dbReference type="EMBL" id="CP136513">
    <property type="protein sequence ID" value="WOD18683.1"/>
    <property type="molecule type" value="Genomic_DNA"/>
</dbReference>
<dbReference type="InterPro" id="IPR001509">
    <property type="entry name" value="Epimerase_deHydtase"/>
</dbReference>
<evidence type="ECO:0000313" key="3">
    <source>
        <dbReference type="Proteomes" id="UP001302652"/>
    </source>
</evidence>
<evidence type="ECO:0000259" key="1">
    <source>
        <dbReference type="Pfam" id="PF01370"/>
    </source>
</evidence>
<reference evidence="2 3" key="1">
    <citation type="submission" date="2023-10" db="EMBL/GenBank/DDBJ databases">
        <title>Surface-active antibiotics is a multifunctional adaptation for post-fire microbes.</title>
        <authorList>
            <person name="Liu M.D."/>
            <person name="Du Y."/>
            <person name="Koupaei S.K."/>
            <person name="Kim N.R."/>
            <person name="Zhang W."/>
            <person name="Traxler M.F."/>
        </authorList>
    </citation>
    <scope>NUCLEOTIDE SEQUENCE [LARGE SCALE GENOMIC DNA]</scope>
    <source>
        <strain evidence="2 3">F3</strain>
    </source>
</reference>
<dbReference type="CDD" id="cd05232">
    <property type="entry name" value="UDP_G4E_4_SDR_e"/>
    <property type="match status" value="1"/>
</dbReference>
<gene>
    <name evidence="2" type="ORF">RW095_38960</name>
</gene>
<organism evidence="2 3">
    <name type="scientific">Paraburkholderia kirstenboschensis</name>
    <dbReference type="NCBI Taxonomy" id="1245436"/>
    <lineage>
        <taxon>Bacteria</taxon>
        <taxon>Pseudomonadati</taxon>
        <taxon>Pseudomonadota</taxon>
        <taxon>Betaproteobacteria</taxon>
        <taxon>Burkholderiales</taxon>
        <taxon>Burkholderiaceae</taxon>
        <taxon>Paraburkholderia</taxon>
    </lineage>
</organism>
<dbReference type="Pfam" id="PF01370">
    <property type="entry name" value="Epimerase"/>
    <property type="match status" value="1"/>
</dbReference>